<dbReference type="InterPro" id="IPR001509">
    <property type="entry name" value="Epimerase_deHydtase"/>
</dbReference>
<sequence length="307" mass="34961">MKLLITGGAGFIGSHIANYYYEKSHEVFVLDNLVSGYRENIPFIDEKHFFEVDVCDTAKVEEIIKTYQFDVVIHLAAVVSVVDTVNDPLMSSEVNINATVNLLEINRLYNAQLRKFIFASSAAVYGNDPQLPKSIHSMIQPESPYAIQKYAGEQYTKLYHHLYGLPTTALRFFNTYGPKQDPNSQYAGVISIIKRKFENNETFTFFGDGEQTRDFMYIKDLIQGLVCVIDNDCTNGEVLNVGTGKQTSLKDIFHAFEASYNKKIEYRFEPERKGDVKHSVSDITELKDIGYNPQYTISRGLEEYLNS</sequence>
<comment type="similarity">
    <text evidence="1">Belongs to the NAD(P)-dependent epimerase/dehydratase family.</text>
</comment>
<evidence type="ECO:0000313" key="3">
    <source>
        <dbReference type="EMBL" id="MCS4487113.1"/>
    </source>
</evidence>
<name>A0ABT2F3S8_9STAP</name>
<comment type="caution">
    <text evidence="3">The sequence shown here is derived from an EMBL/GenBank/DDBJ whole genome shotgun (WGS) entry which is preliminary data.</text>
</comment>
<dbReference type="Gene3D" id="3.40.50.720">
    <property type="entry name" value="NAD(P)-binding Rossmann-like Domain"/>
    <property type="match status" value="1"/>
</dbReference>
<keyword evidence="3" id="KW-0456">Lyase</keyword>
<evidence type="ECO:0000259" key="2">
    <source>
        <dbReference type="Pfam" id="PF01370"/>
    </source>
</evidence>
<dbReference type="Gene3D" id="3.90.25.10">
    <property type="entry name" value="UDP-galactose 4-epimerase, domain 1"/>
    <property type="match status" value="1"/>
</dbReference>
<dbReference type="GO" id="GO:0008446">
    <property type="term" value="F:GDP-mannose 4,6-dehydratase activity"/>
    <property type="evidence" value="ECO:0007669"/>
    <property type="project" value="UniProtKB-EC"/>
</dbReference>
<dbReference type="Proteomes" id="UP001205609">
    <property type="component" value="Unassembled WGS sequence"/>
</dbReference>
<reference evidence="3 4" key="1">
    <citation type="journal article" date="2023" name="Int. J. Syst. Evol. Microbiol.">
        <title>Streptococcus sciuri sp. nov., Staphylococcus marylandisciuri sp. nov. and Staphylococcus americanisciuri sp. nov., isolated from faeces of eastern grey squirrel (Sciurus carolinensis).</title>
        <authorList>
            <person name="Volokhov D.V."/>
            <person name="Zagorodnyaya T.A."/>
            <person name="Furtak V.A."/>
            <person name="Nattanmai G."/>
            <person name="Randall L."/>
            <person name="Jose S."/>
            <person name="Gao Y."/>
            <person name="Eisenberg T."/>
            <person name="Delmonte P."/>
            <person name="Blom J."/>
            <person name="Mitchell K.K."/>
        </authorList>
    </citation>
    <scope>NUCLEOTIDE SEQUENCE [LARGE SCALE GENOMIC DNA]</scope>
    <source>
        <strain evidence="3 4">GRT3</strain>
    </source>
</reference>
<evidence type="ECO:0000256" key="1">
    <source>
        <dbReference type="ARBA" id="ARBA00007637"/>
    </source>
</evidence>
<dbReference type="Pfam" id="PF01370">
    <property type="entry name" value="Epimerase"/>
    <property type="match status" value="1"/>
</dbReference>
<organism evidence="3 4">
    <name type="scientific">Staphylococcus americanisciuri</name>
    <dbReference type="NCBI Taxonomy" id="2973940"/>
    <lineage>
        <taxon>Bacteria</taxon>
        <taxon>Bacillati</taxon>
        <taxon>Bacillota</taxon>
        <taxon>Bacilli</taxon>
        <taxon>Bacillales</taxon>
        <taxon>Staphylococcaceae</taxon>
        <taxon>Staphylococcus</taxon>
    </lineage>
</organism>
<keyword evidence="4" id="KW-1185">Reference proteome</keyword>
<dbReference type="RefSeq" id="WP_259200762.1">
    <property type="nucleotide sequence ID" value="NZ_JANUXY010000010.1"/>
</dbReference>
<protein>
    <submittedName>
        <fullName evidence="3">GDP-mannose 4,6-dehydratase</fullName>
        <ecNumber evidence="3">4.2.1.47</ecNumber>
    </submittedName>
</protein>
<proteinExistence type="inferred from homology"/>
<dbReference type="EMBL" id="JANUXY010000010">
    <property type="protein sequence ID" value="MCS4487113.1"/>
    <property type="molecule type" value="Genomic_DNA"/>
</dbReference>
<gene>
    <name evidence="3" type="ORF">NXS11_09455</name>
</gene>
<dbReference type="InterPro" id="IPR036291">
    <property type="entry name" value="NAD(P)-bd_dom_sf"/>
</dbReference>
<dbReference type="SUPFAM" id="SSF51735">
    <property type="entry name" value="NAD(P)-binding Rossmann-fold domains"/>
    <property type="match status" value="1"/>
</dbReference>
<evidence type="ECO:0000313" key="4">
    <source>
        <dbReference type="Proteomes" id="UP001205609"/>
    </source>
</evidence>
<dbReference type="EC" id="4.2.1.47" evidence="3"/>
<feature type="domain" description="NAD-dependent epimerase/dehydratase" evidence="2">
    <location>
        <begin position="4"/>
        <end position="242"/>
    </location>
</feature>
<accession>A0ABT2F3S8</accession>
<dbReference type="PANTHER" id="PTHR43000">
    <property type="entry name" value="DTDP-D-GLUCOSE 4,6-DEHYDRATASE-RELATED"/>
    <property type="match status" value="1"/>
</dbReference>